<evidence type="ECO:0000256" key="7">
    <source>
        <dbReference type="ARBA" id="ARBA00022741"/>
    </source>
</evidence>
<keyword evidence="4" id="KW-1003">Cell membrane</keyword>
<gene>
    <name evidence="12" type="ORF">C0081_00420</name>
</gene>
<dbReference type="InterPro" id="IPR003593">
    <property type="entry name" value="AAA+_ATPase"/>
</dbReference>
<keyword evidence="7" id="KW-0547">Nucleotide-binding</keyword>
<accession>A0A2N5XWB0</accession>
<evidence type="ECO:0000256" key="2">
    <source>
        <dbReference type="ARBA" id="ARBA00005417"/>
    </source>
</evidence>
<dbReference type="GO" id="GO:0005524">
    <property type="term" value="F:ATP binding"/>
    <property type="evidence" value="ECO:0007669"/>
    <property type="project" value="UniProtKB-KW"/>
</dbReference>
<dbReference type="InterPro" id="IPR017871">
    <property type="entry name" value="ABC_transporter-like_CS"/>
</dbReference>
<protein>
    <submittedName>
        <fullName evidence="12">Lipase</fullName>
    </submittedName>
</protein>
<keyword evidence="9" id="KW-1278">Translocase</keyword>
<sequence>MSEAFIELRNIGKQFLGLRALDDVSLTINKGEIHCLAGENGSGKSTLIKIISGVYQPTSGEIIIEGEKVENLNPIESVNRAIQVIYQDFSLFGNLTVAENLALNSELRAKTKLVSWRRVRKLAKEAIDRLGVDIDLDADVETLPTSSKQLVAIARALMSDAKLIIMDEPTTALTGKEVETLFKIVRDIQSRGIAILFVSHKMREMLEISERLTVIRNGMKVAEGSTSEFDEASVIRHMTGLDIDIQPYRKPRPPEDEIPRLQVKGLTLPGQYEDIDLTLHSGEIVGISGLLGSGRTELALTLFGMLPAKSGSIEIDGKIAHIDNVQQAIAQGMAYVPEDRLTEGLFLTQSITRNIVATSLDALSNKGIIDQDKVQNVTADTIKSMQIATPSADKMVGELSGGNAQRVVLGRWLLTNARVLILNGPTVGVDVGSKAEIHKKIRELVKTHGLAVLMISDDVLELAQNCSRVVLMHRGRFIEEMEGDAILEDVISDKLKSFS</sequence>
<dbReference type="InterPro" id="IPR027417">
    <property type="entry name" value="P-loop_NTPase"/>
</dbReference>
<keyword evidence="10" id="KW-0472">Membrane</keyword>
<evidence type="ECO:0000256" key="10">
    <source>
        <dbReference type="ARBA" id="ARBA00023136"/>
    </source>
</evidence>
<evidence type="ECO:0000256" key="1">
    <source>
        <dbReference type="ARBA" id="ARBA00004202"/>
    </source>
</evidence>
<evidence type="ECO:0000256" key="3">
    <source>
        <dbReference type="ARBA" id="ARBA00022448"/>
    </source>
</evidence>
<dbReference type="Gene3D" id="3.40.50.300">
    <property type="entry name" value="P-loop containing nucleotide triphosphate hydrolases"/>
    <property type="match status" value="2"/>
</dbReference>
<dbReference type="InterPro" id="IPR050107">
    <property type="entry name" value="ABC_carbohydrate_import_ATPase"/>
</dbReference>
<dbReference type="Proteomes" id="UP000234881">
    <property type="component" value="Unassembled WGS sequence"/>
</dbReference>
<evidence type="ECO:0000256" key="8">
    <source>
        <dbReference type="ARBA" id="ARBA00022840"/>
    </source>
</evidence>
<reference evidence="12 13" key="1">
    <citation type="submission" date="2018-01" db="EMBL/GenBank/DDBJ databases">
        <title>The draft genome sequence of Cohaesibacter sp. H1304.</title>
        <authorList>
            <person name="Wang N.-N."/>
            <person name="Du Z.-J."/>
        </authorList>
    </citation>
    <scope>NUCLEOTIDE SEQUENCE [LARGE SCALE GENOMIC DNA]</scope>
    <source>
        <strain evidence="12 13">H1304</strain>
    </source>
</reference>
<dbReference type="Pfam" id="PF00005">
    <property type="entry name" value="ABC_tran"/>
    <property type="match status" value="2"/>
</dbReference>
<dbReference type="RefSeq" id="WP_101531832.1">
    <property type="nucleotide sequence ID" value="NZ_JBFHIU010000031.1"/>
</dbReference>
<keyword evidence="3" id="KW-0813">Transport</keyword>
<evidence type="ECO:0000313" key="12">
    <source>
        <dbReference type="EMBL" id="PLW78747.1"/>
    </source>
</evidence>
<dbReference type="PROSITE" id="PS50893">
    <property type="entry name" value="ABC_TRANSPORTER_2"/>
    <property type="match status" value="2"/>
</dbReference>
<evidence type="ECO:0000256" key="5">
    <source>
        <dbReference type="ARBA" id="ARBA00022597"/>
    </source>
</evidence>
<feature type="domain" description="ABC transporter" evidence="11">
    <location>
        <begin position="6"/>
        <end position="242"/>
    </location>
</feature>
<evidence type="ECO:0000256" key="6">
    <source>
        <dbReference type="ARBA" id="ARBA00022737"/>
    </source>
</evidence>
<dbReference type="SMART" id="SM00382">
    <property type="entry name" value="AAA"/>
    <property type="match status" value="2"/>
</dbReference>
<dbReference type="CDD" id="cd03215">
    <property type="entry name" value="ABC_Carb_Monos_II"/>
    <property type="match status" value="1"/>
</dbReference>
<dbReference type="PANTHER" id="PTHR43790">
    <property type="entry name" value="CARBOHYDRATE TRANSPORT ATP-BINDING PROTEIN MG119-RELATED"/>
    <property type="match status" value="1"/>
</dbReference>
<dbReference type="AlphaFoldDB" id="A0A2N5XWB0"/>
<evidence type="ECO:0000259" key="11">
    <source>
        <dbReference type="PROSITE" id="PS50893"/>
    </source>
</evidence>
<dbReference type="GO" id="GO:0005886">
    <property type="term" value="C:plasma membrane"/>
    <property type="evidence" value="ECO:0007669"/>
    <property type="project" value="UniProtKB-SubCell"/>
</dbReference>
<dbReference type="PROSITE" id="PS00211">
    <property type="entry name" value="ABC_TRANSPORTER_1"/>
    <property type="match status" value="1"/>
</dbReference>
<keyword evidence="8" id="KW-0067">ATP-binding</keyword>
<proteinExistence type="inferred from homology"/>
<dbReference type="EMBL" id="PKUQ01000001">
    <property type="protein sequence ID" value="PLW78747.1"/>
    <property type="molecule type" value="Genomic_DNA"/>
</dbReference>
<comment type="caution">
    <text evidence="12">The sequence shown here is derived from an EMBL/GenBank/DDBJ whole genome shotgun (WGS) entry which is preliminary data.</text>
</comment>
<feature type="domain" description="ABC transporter" evidence="11">
    <location>
        <begin position="253"/>
        <end position="499"/>
    </location>
</feature>
<evidence type="ECO:0000256" key="9">
    <source>
        <dbReference type="ARBA" id="ARBA00022967"/>
    </source>
</evidence>
<name>A0A2N5XWB0_9HYPH</name>
<dbReference type="PANTHER" id="PTHR43790:SF1">
    <property type="entry name" value="XYLOSE IMPORT ATP-BINDING PROTEIN XYLG"/>
    <property type="match status" value="1"/>
</dbReference>
<evidence type="ECO:0000313" key="13">
    <source>
        <dbReference type="Proteomes" id="UP000234881"/>
    </source>
</evidence>
<organism evidence="12 13">
    <name type="scientific">Cohaesibacter celericrescens</name>
    <dbReference type="NCBI Taxonomy" id="2067669"/>
    <lineage>
        <taxon>Bacteria</taxon>
        <taxon>Pseudomonadati</taxon>
        <taxon>Pseudomonadota</taxon>
        <taxon>Alphaproteobacteria</taxon>
        <taxon>Hyphomicrobiales</taxon>
        <taxon>Cohaesibacteraceae</taxon>
    </lineage>
</organism>
<comment type="similarity">
    <text evidence="2">Belongs to the ABC transporter superfamily.</text>
</comment>
<comment type="subcellular location">
    <subcellularLocation>
        <location evidence="1">Cell membrane</location>
        <topology evidence="1">Peripheral membrane protein</topology>
    </subcellularLocation>
</comment>
<evidence type="ECO:0000256" key="4">
    <source>
        <dbReference type="ARBA" id="ARBA00022475"/>
    </source>
</evidence>
<keyword evidence="6" id="KW-0677">Repeat</keyword>
<dbReference type="InterPro" id="IPR003439">
    <property type="entry name" value="ABC_transporter-like_ATP-bd"/>
</dbReference>
<dbReference type="OrthoDB" id="9805029at2"/>
<dbReference type="SUPFAM" id="SSF52540">
    <property type="entry name" value="P-loop containing nucleoside triphosphate hydrolases"/>
    <property type="match status" value="2"/>
</dbReference>
<dbReference type="GO" id="GO:0016887">
    <property type="term" value="F:ATP hydrolysis activity"/>
    <property type="evidence" value="ECO:0007669"/>
    <property type="project" value="InterPro"/>
</dbReference>
<dbReference type="FunFam" id="3.40.50.300:FF:000127">
    <property type="entry name" value="Ribose import ATP-binding protein RbsA"/>
    <property type="match status" value="1"/>
</dbReference>
<keyword evidence="13" id="KW-1185">Reference proteome</keyword>
<keyword evidence="5" id="KW-0762">Sugar transport</keyword>
<dbReference type="CDD" id="cd03216">
    <property type="entry name" value="ABC_Carb_Monos_I"/>
    <property type="match status" value="1"/>
</dbReference>